<proteinExistence type="predicted"/>
<evidence type="ECO:0000313" key="1">
    <source>
        <dbReference type="EMBL" id="DAF94733.1"/>
    </source>
</evidence>
<accession>A0A8S5UJS1</accession>
<protein>
    <submittedName>
        <fullName evidence="1">Uncharacterized protein</fullName>
    </submittedName>
</protein>
<reference evidence="1" key="1">
    <citation type="journal article" date="2021" name="Proc. Natl. Acad. Sci. U.S.A.">
        <title>A Catalog of Tens of Thousands of Viruses from Human Metagenomes Reveals Hidden Associations with Chronic Diseases.</title>
        <authorList>
            <person name="Tisza M.J."/>
            <person name="Buck C.B."/>
        </authorList>
    </citation>
    <scope>NUCLEOTIDE SEQUENCE</scope>
    <source>
        <strain evidence="1">Ct9A73</strain>
    </source>
</reference>
<organism evidence="1">
    <name type="scientific">Podoviridae sp. ct9A73</name>
    <dbReference type="NCBI Taxonomy" id="2825225"/>
    <lineage>
        <taxon>Viruses</taxon>
        <taxon>Duplodnaviria</taxon>
        <taxon>Heunggongvirae</taxon>
        <taxon>Uroviricota</taxon>
        <taxon>Caudoviricetes</taxon>
    </lineage>
</organism>
<sequence>MTGKQMEELLQDPTPLKYAYTYDAQMGIDYLSDSLIARAKQYGLDDVADELRTAMDKVREAADTIVYFEGKSDKEITYGK</sequence>
<dbReference type="EMBL" id="BK016096">
    <property type="protein sequence ID" value="DAF94733.1"/>
    <property type="molecule type" value="Genomic_DNA"/>
</dbReference>
<name>A0A8S5UJS1_9CAUD</name>